<feature type="coiled-coil region" evidence="1">
    <location>
        <begin position="274"/>
        <end position="323"/>
    </location>
</feature>
<dbReference type="EMBL" id="AP018219">
    <property type="protein sequence ID" value="BAY73340.1"/>
    <property type="molecule type" value="Genomic_DNA"/>
</dbReference>
<evidence type="ECO:0000256" key="2">
    <source>
        <dbReference type="SAM" id="MobiDB-lite"/>
    </source>
</evidence>
<reference evidence="3 4" key="1">
    <citation type="submission" date="2017-06" db="EMBL/GenBank/DDBJ databases">
        <title>Genome sequencing of cyanobaciteial culture collection at National Institute for Environmental Studies (NIES).</title>
        <authorList>
            <person name="Hirose Y."/>
            <person name="Shimura Y."/>
            <person name="Fujisawa T."/>
            <person name="Nakamura Y."/>
            <person name="Kawachi M."/>
        </authorList>
    </citation>
    <scope>NUCLEOTIDE SEQUENCE [LARGE SCALE GENOMIC DNA]</scope>
    <source>
        <strain evidence="3 4">NIES-23</strain>
        <plasmid evidence="4">Plasmid Plasmid3 dna</plasmid>
    </source>
</reference>
<organism evidence="3 4">
    <name type="scientific">Trichormus variabilis NIES-23</name>
    <dbReference type="NCBI Taxonomy" id="1973479"/>
    <lineage>
        <taxon>Bacteria</taxon>
        <taxon>Bacillati</taxon>
        <taxon>Cyanobacteriota</taxon>
        <taxon>Cyanophyceae</taxon>
        <taxon>Nostocales</taxon>
        <taxon>Nostocaceae</taxon>
        <taxon>Trichormus</taxon>
    </lineage>
</organism>
<sequence>MSLDFKHFDTRLNQWIHTDGDNKNADSILTEKLDNTLLEFYFPLKQFSFGHIDEHNTPEDLRNHPDGHILLLSSKTRLLYGHPECLPEIEKLCPDRKDRGAYGSIFLGGCKNSIHEELNILVVDDSNGENGGIIDQENAFKLVGDCYGQISTQIYDKLTKRQEQPDKSYRVIQHRFGWREKDGEDPEYRFGKGTLRPYSFDEIEYTNRNNEPKIDLILPLSSFKGTDKDRPGLASKPQIQPGLYKQKIWLGEKSQSQRGKTAISQLLASFPQGIKDFAEELEAQALKLAQMQSDPRKVAELYCEKYEKRKAFTEEQKAALQHTITKQVADGTLVKQLELLTRNKESEEFEVSDELDESPKEDLLMYRIIKADLIGGHNQLLETEKVRKELSRFVQNEWKDIAIGRTLTFDRGMIIPSKELKNGEICVPWLDDGEKVLNFRSPFLNSNGLCVSANKLVKDRLAPDGANLKGVIVVNDEDHSRIKARIATLEAQGIDTDELDPLETESERQGRDFDGDCIGVALASNYPNFTAEAEHRNQRENAYAPTVKLKKQSFYDPSNGTQPPFEDIAIHMSDSISVGIINNQVTALEALESEIEILKTYGTHEQKSEYLDQVAKHYQGLFEAENYQQPKPIREEYKLDMEKFVTLAQAQRTPEIMLQAMEVNRQMYRKMIEEGCYQNQIAVDLFKSSKTPEMGLIKENNRYLYRDVNYIKDKKLKTVYLSEGIKTTGYSPVELLINQTNKYFQSSQLESRPIVQFQDLFKGVEFTPQQRLEAIAAKYEFDRLFNAAVRMDIKRETEQGPSAVIQTSQGTQIEVTNLTRYGHPGIWKAQTINLKLETIDSDPTKERPHKLLARAQIDNELRDDGKPAYRKLGTVSQQSVADYNLKAGMATNNALLVELKPELSRSQTKLMFEGANQYAQTLRQSIPTEQRLSAAAAAWSVGAPRQDELERKNDGEEENKQSQTTIQKKIPNFVFAAFGEEIVSRLRQLQFDEMTLGTLGSEANNLKGKEWNPQEKYPIEIRASPHPPGHKRHGLRLAFVQDTDGEYKEYASLEPRTGQLPIGTKALANIIPGETYTANATISILGKPEVNVTVREISKFAYAEQSFNGEPATLEIGTLAVPDQTVKIKLEGKTLGELDVDSVKQLQAFNKVKDAQALNLKLKTVSENEKFGFVLAESPNGNLLRINNIGQYAYKGQTFNNENYRKLTLEVSQTQVKDAVFLNGQPLGVLFFKKDKEALKELGVLQPGQLTQVQAMLQSNFSTTVLKVDPESIKYPEVWTKESQAFGTQALNQEQQLLLEKTAPILHKIKERPTILFATPEDKMLGMTLLAVDNHKVEAVSQWLQQKNVAIAQIPPDEVPLETKKGLAVFNLVNSSIPESVSAAMTKKFGAVIESQQEYQDMVRSLPNRPESLQLSQPSIVNQIASNREPTVNNQVVNTQQKTSPDPSVTIEDLRNWYDNAHNLGKPDEYKNRIVEIGNAFKAGAPLSEKAIAAMQKDKQDLHNISHLTEMAQRIGMVWGQPAQDGFTVLRGKVYDLAYNAERKDLAIAHKNGEVVFSVESGRVQINNVTPQVLQAFENANHQAQVILAKSKVQETEVQR</sequence>
<keyword evidence="1" id="KW-0175">Coiled coil</keyword>
<evidence type="ECO:0000313" key="3">
    <source>
        <dbReference type="EMBL" id="BAY73340.1"/>
    </source>
</evidence>
<name>A0A1Z4KWD3_ANAVA</name>
<evidence type="ECO:0000313" key="4">
    <source>
        <dbReference type="Proteomes" id="UP000217507"/>
    </source>
</evidence>
<dbReference type="Proteomes" id="UP000217507">
    <property type="component" value="Plasmid Plasmid3 dna"/>
</dbReference>
<feature type="compositionally biased region" description="Basic and acidic residues" evidence="2">
    <location>
        <begin position="945"/>
        <end position="960"/>
    </location>
</feature>
<accession>A0A1Z4KWD3</accession>
<evidence type="ECO:0000256" key="1">
    <source>
        <dbReference type="SAM" id="Coils"/>
    </source>
</evidence>
<protein>
    <submittedName>
        <fullName evidence="3">Uncharacterized protein</fullName>
    </submittedName>
</protein>
<keyword evidence="3" id="KW-0614">Plasmid</keyword>
<feature type="region of interest" description="Disordered" evidence="2">
    <location>
        <begin position="938"/>
        <end position="964"/>
    </location>
</feature>
<proteinExistence type="predicted"/>
<geneLocation type="plasmid" evidence="3">
    <name>plasmid3</name>
</geneLocation>
<gene>
    <name evidence="3" type="ORF">NIES23_61680</name>
</gene>